<dbReference type="GO" id="GO:0019464">
    <property type="term" value="P:glycine decarboxylation via glycine cleavage system"/>
    <property type="evidence" value="ECO:0007669"/>
    <property type="project" value="InterPro"/>
</dbReference>
<dbReference type="GO" id="GO:0005960">
    <property type="term" value="C:glycine cleavage complex"/>
    <property type="evidence" value="ECO:0007669"/>
    <property type="project" value="InterPro"/>
</dbReference>
<dbReference type="GO" id="GO:0009249">
    <property type="term" value="P:protein lipoylation"/>
    <property type="evidence" value="ECO:0007669"/>
    <property type="project" value="TreeGrafter"/>
</dbReference>
<evidence type="ECO:0000313" key="2">
    <source>
        <dbReference type="EMBL" id="RPE12766.1"/>
    </source>
</evidence>
<dbReference type="EMBL" id="RPDH01000001">
    <property type="protein sequence ID" value="RPE12766.1"/>
    <property type="molecule type" value="Genomic_DNA"/>
</dbReference>
<proteinExistence type="predicted"/>
<dbReference type="InterPro" id="IPR011053">
    <property type="entry name" value="Single_hybrid_motif"/>
</dbReference>
<keyword evidence="3" id="KW-1185">Reference proteome</keyword>
<dbReference type="RefSeq" id="WP_123845282.1">
    <property type="nucleotide sequence ID" value="NZ_RPDH01000001.1"/>
</dbReference>
<evidence type="ECO:0000313" key="3">
    <source>
        <dbReference type="Proteomes" id="UP000278351"/>
    </source>
</evidence>
<dbReference type="Proteomes" id="UP000278351">
    <property type="component" value="Unassembled WGS sequence"/>
</dbReference>
<dbReference type="CDD" id="cd06848">
    <property type="entry name" value="GCS_H"/>
    <property type="match status" value="1"/>
</dbReference>
<dbReference type="SUPFAM" id="SSF51230">
    <property type="entry name" value="Single hybrid motif"/>
    <property type="match status" value="1"/>
</dbReference>
<dbReference type="Gene3D" id="2.40.50.100">
    <property type="match status" value="1"/>
</dbReference>
<keyword evidence="1" id="KW-0450">Lipoyl</keyword>
<dbReference type="GO" id="GO:0005737">
    <property type="term" value="C:cytoplasm"/>
    <property type="evidence" value="ECO:0007669"/>
    <property type="project" value="TreeGrafter"/>
</dbReference>
<dbReference type="AlphaFoldDB" id="A0A3N4PXX6"/>
<dbReference type="PANTHER" id="PTHR11715:SF3">
    <property type="entry name" value="GLYCINE CLEAVAGE SYSTEM H PROTEIN-RELATED"/>
    <property type="match status" value="1"/>
</dbReference>
<organism evidence="2 3">
    <name type="scientific">Chitinophaga lutea</name>
    <dbReference type="NCBI Taxonomy" id="2488634"/>
    <lineage>
        <taxon>Bacteria</taxon>
        <taxon>Pseudomonadati</taxon>
        <taxon>Bacteroidota</taxon>
        <taxon>Chitinophagia</taxon>
        <taxon>Chitinophagales</taxon>
        <taxon>Chitinophagaceae</taxon>
        <taxon>Chitinophaga</taxon>
    </lineage>
</organism>
<dbReference type="OrthoDB" id="667483at2"/>
<sequence>MMRISTISRPRMQFTDSHAWIDLNGSVGFVGVSAHRLQGIEKILHVKWCCRKGTIEQGVLVAEVTTSNAVIPVYAPVACRFLGANHQVENNPDLMLQSPHDKGWLFFVSPLKAPGQVKLLSPGDYQKLVQEKSRG</sequence>
<evidence type="ECO:0000256" key="1">
    <source>
        <dbReference type="ARBA" id="ARBA00022823"/>
    </source>
</evidence>
<protein>
    <submittedName>
        <fullName evidence="2">Glycine cleavage system protein H</fullName>
    </submittedName>
</protein>
<comment type="caution">
    <text evidence="2">The sequence shown here is derived from an EMBL/GenBank/DDBJ whole genome shotgun (WGS) entry which is preliminary data.</text>
</comment>
<dbReference type="PANTHER" id="PTHR11715">
    <property type="entry name" value="GLYCINE CLEAVAGE SYSTEM H PROTEIN"/>
    <property type="match status" value="1"/>
</dbReference>
<gene>
    <name evidence="2" type="ORF">EGT74_04275</name>
</gene>
<reference evidence="2 3" key="1">
    <citation type="submission" date="2018-11" db="EMBL/GenBank/DDBJ databases">
        <title>Chitinophaga lutea sp.nov., isolate from arsenic contaminated soil.</title>
        <authorList>
            <person name="Zong Y."/>
        </authorList>
    </citation>
    <scope>NUCLEOTIDE SEQUENCE [LARGE SCALE GENOMIC DNA]</scope>
    <source>
        <strain evidence="2 3">ZY74</strain>
    </source>
</reference>
<dbReference type="InterPro" id="IPR033753">
    <property type="entry name" value="GCV_H/Fam206"/>
</dbReference>
<accession>A0A3N4PXX6</accession>
<dbReference type="Pfam" id="PF01597">
    <property type="entry name" value="GCV_H"/>
    <property type="match status" value="1"/>
</dbReference>
<dbReference type="InterPro" id="IPR002930">
    <property type="entry name" value="GCV_H"/>
</dbReference>
<name>A0A3N4PXX6_9BACT</name>